<gene>
    <name evidence="1" type="ORF">GT360_05985</name>
</gene>
<reference evidence="1 2" key="1">
    <citation type="submission" date="2020-01" db="EMBL/GenBank/DDBJ databases">
        <title>Whole genome and functional gene identification of agarase of Vibrio HN897.</title>
        <authorList>
            <person name="Liu Y."/>
            <person name="Zhao Z."/>
        </authorList>
    </citation>
    <scope>NUCLEOTIDE SEQUENCE [LARGE SCALE GENOMIC DNA]</scope>
    <source>
        <strain evidence="1 2">HN897</strain>
    </source>
</reference>
<protein>
    <submittedName>
        <fullName evidence="1">DUF1826 domain-containing protein</fullName>
    </submittedName>
</protein>
<keyword evidence="2" id="KW-1185">Reference proteome</keyword>
<dbReference type="Pfam" id="PF08856">
    <property type="entry name" value="DUF1826"/>
    <property type="match status" value="1"/>
</dbReference>
<dbReference type="KEGG" id="vas:GT360_05985"/>
<dbReference type="EMBL" id="CP047475">
    <property type="protein sequence ID" value="QIA63088.1"/>
    <property type="molecule type" value="Genomic_DNA"/>
</dbReference>
<evidence type="ECO:0000313" key="1">
    <source>
        <dbReference type="EMBL" id="QIA63088.1"/>
    </source>
</evidence>
<dbReference type="Proteomes" id="UP000464262">
    <property type="component" value="Chromosome 1"/>
</dbReference>
<sequence>MIEALTDVTEKKRRAVVGESPTVLSEIYQEDVNISVWERKQSPELQKAISDFLRLNPAFEKSITVSAEEVRAELQKVTDGTAPDILIDSIAELVDMFCFLFELKRAGVRLATLDRAMCPRFHVDRVPSRLVTTYKGIATQWLLNKDVDRSKLGQGSNGLPDEESGLLSSNRSINQLRCGDVALLKGESWYNNENMGLVHRSPPVPDGECRLLLTVDFSD</sequence>
<name>A0A7Z2T2C6_9VIBR</name>
<organism evidence="1 2">
    <name type="scientific">Vibrio astriarenae</name>
    <dbReference type="NCBI Taxonomy" id="1481923"/>
    <lineage>
        <taxon>Bacteria</taxon>
        <taxon>Pseudomonadati</taxon>
        <taxon>Pseudomonadota</taxon>
        <taxon>Gammaproteobacteria</taxon>
        <taxon>Vibrionales</taxon>
        <taxon>Vibrionaceae</taxon>
        <taxon>Vibrio</taxon>
    </lineage>
</organism>
<dbReference type="RefSeq" id="WP_164647993.1">
    <property type="nucleotide sequence ID" value="NZ_CP047475.1"/>
</dbReference>
<evidence type="ECO:0000313" key="2">
    <source>
        <dbReference type="Proteomes" id="UP000464262"/>
    </source>
</evidence>
<dbReference type="InterPro" id="IPR014955">
    <property type="entry name" value="DUF1826"/>
</dbReference>
<accession>A0A7Z2T2C6</accession>
<proteinExistence type="predicted"/>
<dbReference type="AlphaFoldDB" id="A0A7Z2T2C6"/>